<evidence type="ECO:0000256" key="1">
    <source>
        <dbReference type="SAM" id="MobiDB-lite"/>
    </source>
</evidence>
<dbReference type="AlphaFoldDB" id="A0AAV7QYC0"/>
<keyword evidence="3" id="KW-1185">Reference proteome</keyword>
<feature type="compositionally biased region" description="Polar residues" evidence="1">
    <location>
        <begin position="72"/>
        <end position="81"/>
    </location>
</feature>
<protein>
    <recommendedName>
        <fullName evidence="4">Secreted protein</fullName>
    </recommendedName>
</protein>
<proteinExistence type="predicted"/>
<comment type="caution">
    <text evidence="2">The sequence shown here is derived from an EMBL/GenBank/DDBJ whole genome shotgun (WGS) entry which is preliminary data.</text>
</comment>
<dbReference type="EMBL" id="JANPWB010000010">
    <property type="protein sequence ID" value="KAJ1145499.1"/>
    <property type="molecule type" value="Genomic_DNA"/>
</dbReference>
<evidence type="ECO:0000313" key="2">
    <source>
        <dbReference type="EMBL" id="KAJ1145499.1"/>
    </source>
</evidence>
<feature type="region of interest" description="Disordered" evidence="1">
    <location>
        <begin position="39"/>
        <end position="81"/>
    </location>
</feature>
<gene>
    <name evidence="2" type="ORF">NDU88_011785</name>
</gene>
<evidence type="ECO:0008006" key="4">
    <source>
        <dbReference type="Google" id="ProtNLM"/>
    </source>
</evidence>
<accession>A0AAV7QYC0</accession>
<organism evidence="2 3">
    <name type="scientific">Pleurodeles waltl</name>
    <name type="common">Iberian ribbed newt</name>
    <dbReference type="NCBI Taxonomy" id="8319"/>
    <lineage>
        <taxon>Eukaryota</taxon>
        <taxon>Metazoa</taxon>
        <taxon>Chordata</taxon>
        <taxon>Craniata</taxon>
        <taxon>Vertebrata</taxon>
        <taxon>Euteleostomi</taxon>
        <taxon>Amphibia</taxon>
        <taxon>Batrachia</taxon>
        <taxon>Caudata</taxon>
        <taxon>Salamandroidea</taxon>
        <taxon>Salamandridae</taxon>
        <taxon>Pleurodelinae</taxon>
        <taxon>Pleurodeles</taxon>
    </lineage>
</organism>
<reference evidence="2" key="1">
    <citation type="journal article" date="2022" name="bioRxiv">
        <title>Sequencing and chromosome-scale assembly of the giantPleurodeles waltlgenome.</title>
        <authorList>
            <person name="Brown T."/>
            <person name="Elewa A."/>
            <person name="Iarovenko S."/>
            <person name="Subramanian E."/>
            <person name="Araus A.J."/>
            <person name="Petzold A."/>
            <person name="Susuki M."/>
            <person name="Suzuki K.-i.T."/>
            <person name="Hayashi T."/>
            <person name="Toyoda A."/>
            <person name="Oliveira C."/>
            <person name="Osipova E."/>
            <person name="Leigh N.D."/>
            <person name="Simon A."/>
            <person name="Yun M.H."/>
        </authorList>
    </citation>
    <scope>NUCLEOTIDE SEQUENCE</scope>
    <source>
        <strain evidence="2">20211129_DDA</strain>
        <tissue evidence="2">Liver</tissue>
    </source>
</reference>
<sequence>MHARRAARGSVVSLVTCVRRAARDSNGYPLTRHASKTVLTRPEIDESHRKKNKHVLRNPAWTRPHGNPAWTLVTSRRSPRT</sequence>
<name>A0AAV7QYC0_PLEWA</name>
<dbReference type="Proteomes" id="UP001066276">
    <property type="component" value="Chromosome 6"/>
</dbReference>
<evidence type="ECO:0000313" key="3">
    <source>
        <dbReference type="Proteomes" id="UP001066276"/>
    </source>
</evidence>